<dbReference type="FunFam" id="3.60.21.10:FF:000026">
    <property type="entry name" value="Serine/threonine-protein phosphatase"/>
    <property type="match status" value="1"/>
</dbReference>
<gene>
    <name evidence="12" type="ORF">Ciccas_004132</name>
</gene>
<evidence type="ECO:0000313" key="13">
    <source>
        <dbReference type="Proteomes" id="UP001626550"/>
    </source>
</evidence>
<evidence type="ECO:0000256" key="7">
    <source>
        <dbReference type="ARBA" id="ARBA00047761"/>
    </source>
</evidence>
<dbReference type="GO" id="GO:0097723">
    <property type="term" value="P:amoeboid sperm motility"/>
    <property type="evidence" value="ECO:0007669"/>
    <property type="project" value="UniProtKB-ARBA"/>
</dbReference>
<evidence type="ECO:0000256" key="2">
    <source>
        <dbReference type="ARBA" id="ARBA00008294"/>
    </source>
</evidence>
<dbReference type="SUPFAM" id="SSF56300">
    <property type="entry name" value="Metallo-dependent phosphatases"/>
    <property type="match status" value="1"/>
</dbReference>
<dbReference type="InterPro" id="IPR006186">
    <property type="entry name" value="Ser/Thr-sp_prot-phosphatase"/>
</dbReference>
<evidence type="ECO:0000256" key="3">
    <source>
        <dbReference type="ARBA" id="ARBA00022723"/>
    </source>
</evidence>
<dbReference type="GO" id="GO:0004722">
    <property type="term" value="F:protein serine/threonine phosphatase activity"/>
    <property type="evidence" value="ECO:0007669"/>
    <property type="project" value="UniProtKB-EC"/>
</dbReference>
<proteinExistence type="inferred from homology"/>
<dbReference type="InterPro" id="IPR004843">
    <property type="entry name" value="Calcineurin-like_PHP"/>
</dbReference>
<dbReference type="PANTHER" id="PTHR11668:SF300">
    <property type="entry name" value="SERINE_THREONINE-PROTEIN PHOSPHATASE"/>
    <property type="match status" value="1"/>
</dbReference>
<dbReference type="EMBL" id="JBJKFK010000413">
    <property type="protein sequence ID" value="KAL3317216.1"/>
    <property type="molecule type" value="Genomic_DNA"/>
</dbReference>
<keyword evidence="5" id="KW-0904">Protein phosphatase</keyword>
<dbReference type="Pfam" id="PF16891">
    <property type="entry name" value="STPPase_N"/>
    <property type="match status" value="1"/>
</dbReference>
<accession>A0ABD2QEQ4</accession>
<keyword evidence="6" id="KW-0464">Manganese</keyword>
<evidence type="ECO:0000256" key="4">
    <source>
        <dbReference type="ARBA" id="ARBA00022801"/>
    </source>
</evidence>
<dbReference type="PROSITE" id="PS00125">
    <property type="entry name" value="SER_THR_PHOSPHATASE"/>
    <property type="match status" value="1"/>
</dbReference>
<evidence type="ECO:0000313" key="12">
    <source>
        <dbReference type="EMBL" id="KAL3317216.1"/>
    </source>
</evidence>
<dbReference type="GO" id="GO:0046872">
    <property type="term" value="F:metal ion binding"/>
    <property type="evidence" value="ECO:0007669"/>
    <property type="project" value="UniProtKB-KW"/>
</dbReference>
<dbReference type="InterPro" id="IPR029052">
    <property type="entry name" value="Metallo-depent_PP-like"/>
</dbReference>
<dbReference type="GO" id="GO:0007060">
    <property type="term" value="P:male meiosis chromosome segregation"/>
    <property type="evidence" value="ECO:0007669"/>
    <property type="project" value="UniProtKB-ARBA"/>
</dbReference>
<dbReference type="GO" id="GO:0018991">
    <property type="term" value="P:egg-laying behavior"/>
    <property type="evidence" value="ECO:0007669"/>
    <property type="project" value="UniProtKB-ARBA"/>
</dbReference>
<comment type="similarity">
    <text evidence="2 10">Belongs to the PPP phosphatase family.</text>
</comment>
<dbReference type="Pfam" id="PF00149">
    <property type="entry name" value="Metallophos"/>
    <property type="match status" value="1"/>
</dbReference>
<dbReference type="Gene3D" id="3.60.21.10">
    <property type="match status" value="1"/>
</dbReference>
<dbReference type="InterPro" id="IPR050341">
    <property type="entry name" value="PP1_catalytic_subunit"/>
</dbReference>
<evidence type="ECO:0000256" key="10">
    <source>
        <dbReference type="RuleBase" id="RU004273"/>
    </source>
</evidence>
<evidence type="ECO:0000256" key="8">
    <source>
        <dbReference type="ARBA" id="ARBA00048336"/>
    </source>
</evidence>
<evidence type="ECO:0000256" key="9">
    <source>
        <dbReference type="ARBA" id="ARBA00054219"/>
    </source>
</evidence>
<evidence type="ECO:0000256" key="1">
    <source>
        <dbReference type="ARBA" id="ARBA00001936"/>
    </source>
</evidence>
<organism evidence="12 13">
    <name type="scientific">Cichlidogyrus casuarinus</name>
    <dbReference type="NCBI Taxonomy" id="1844966"/>
    <lineage>
        <taxon>Eukaryota</taxon>
        <taxon>Metazoa</taxon>
        <taxon>Spiralia</taxon>
        <taxon>Lophotrochozoa</taxon>
        <taxon>Platyhelminthes</taxon>
        <taxon>Monogenea</taxon>
        <taxon>Monopisthocotylea</taxon>
        <taxon>Dactylogyridea</taxon>
        <taxon>Ancyrocephalidae</taxon>
        <taxon>Cichlidogyrus</taxon>
    </lineage>
</organism>
<comment type="catalytic activity">
    <reaction evidence="8 10">
        <text>O-phospho-L-threonyl-[protein] + H2O = L-threonyl-[protein] + phosphate</text>
        <dbReference type="Rhea" id="RHEA:47004"/>
        <dbReference type="Rhea" id="RHEA-COMP:11060"/>
        <dbReference type="Rhea" id="RHEA-COMP:11605"/>
        <dbReference type="ChEBI" id="CHEBI:15377"/>
        <dbReference type="ChEBI" id="CHEBI:30013"/>
        <dbReference type="ChEBI" id="CHEBI:43474"/>
        <dbReference type="ChEBI" id="CHEBI:61977"/>
        <dbReference type="EC" id="3.1.3.16"/>
    </reaction>
</comment>
<dbReference type="GO" id="GO:0031143">
    <property type="term" value="C:pseudopodium"/>
    <property type="evidence" value="ECO:0007669"/>
    <property type="project" value="UniProtKB-ARBA"/>
</dbReference>
<dbReference type="PRINTS" id="PR00114">
    <property type="entry name" value="STPHPHTASE"/>
</dbReference>
<reference evidence="12 13" key="1">
    <citation type="submission" date="2024-11" db="EMBL/GenBank/DDBJ databases">
        <title>Adaptive evolution of stress response genes in parasites aligns with host niche diversity.</title>
        <authorList>
            <person name="Hahn C."/>
            <person name="Resl P."/>
        </authorList>
    </citation>
    <scope>NUCLEOTIDE SEQUENCE [LARGE SCALE GENOMIC DNA]</scope>
    <source>
        <strain evidence="12">EGGRZ-B1_66</strain>
        <tissue evidence="12">Body</tissue>
    </source>
</reference>
<protein>
    <recommendedName>
        <fullName evidence="10">Serine/threonine-protein phosphatase</fullName>
        <ecNumber evidence="10">3.1.3.16</ecNumber>
    </recommendedName>
</protein>
<comment type="catalytic activity">
    <reaction evidence="7">
        <text>O-phospho-L-seryl-[protein] + H2O = L-seryl-[protein] + phosphate</text>
        <dbReference type="Rhea" id="RHEA:20629"/>
        <dbReference type="Rhea" id="RHEA-COMP:9863"/>
        <dbReference type="Rhea" id="RHEA-COMP:11604"/>
        <dbReference type="ChEBI" id="CHEBI:15377"/>
        <dbReference type="ChEBI" id="CHEBI:29999"/>
        <dbReference type="ChEBI" id="CHEBI:43474"/>
        <dbReference type="ChEBI" id="CHEBI:83421"/>
        <dbReference type="EC" id="3.1.3.16"/>
    </reaction>
</comment>
<keyword evidence="4 10" id="KW-0378">Hydrolase</keyword>
<dbReference type="InterPro" id="IPR031675">
    <property type="entry name" value="STPPase_N"/>
</dbReference>
<keyword evidence="13" id="KW-1185">Reference proteome</keyword>
<keyword evidence="3" id="KW-0479">Metal-binding</keyword>
<evidence type="ECO:0000259" key="11">
    <source>
        <dbReference type="PROSITE" id="PS00125"/>
    </source>
</evidence>
<dbReference type="AlphaFoldDB" id="A0ABD2QEQ4"/>
<evidence type="ECO:0000256" key="6">
    <source>
        <dbReference type="ARBA" id="ARBA00023211"/>
    </source>
</evidence>
<sequence>MKHSNSTDDNELEQPKRVFITEEQATLGKDAQKGATFNLDEFIQKLATKAEKATRPFLLKESDLLVICQRVKNLFMTQPMLLPINGPIKICADIHGQFKDLMRVFELCGSPRNTKYLFLGDYVDRGKMGIETISLLFAYKLRYPNTFHLLRGNHECQAVSRIYGFFDECKRRFDLKLWKTFIGVFDCMPVAAIVENQIFCCHGGLSPDMFKNDCSNLEQLKNRINALARPTDVPDEGLLCDLLWSDPRTIMAAESPSTITSSSGFAPNQRGVSYVFSPEVVDRFLARFNLDLVIRGHQIVEDGYEFFADRSFVTIFTAPNYCGEFDNAGAVFSLNRVNRTGENGHSELEGSFQILQPELTLRKTQTSITQ</sequence>
<feature type="domain" description="Serine/threonine specific protein phosphatases" evidence="11">
    <location>
        <begin position="150"/>
        <end position="155"/>
    </location>
</feature>
<dbReference type="SMART" id="SM00156">
    <property type="entry name" value="PP2Ac"/>
    <property type="match status" value="1"/>
</dbReference>
<dbReference type="Proteomes" id="UP001626550">
    <property type="component" value="Unassembled WGS sequence"/>
</dbReference>
<evidence type="ECO:0000256" key="5">
    <source>
        <dbReference type="ARBA" id="ARBA00022912"/>
    </source>
</evidence>
<comment type="cofactor">
    <cofactor evidence="1">
        <name>Mn(2+)</name>
        <dbReference type="ChEBI" id="CHEBI:29035"/>
    </cofactor>
</comment>
<dbReference type="PANTHER" id="PTHR11668">
    <property type="entry name" value="SERINE/THREONINE PROTEIN PHOSPHATASE"/>
    <property type="match status" value="1"/>
</dbReference>
<name>A0ABD2QEQ4_9PLAT</name>
<dbReference type="EC" id="3.1.3.16" evidence="10"/>
<comment type="caution">
    <text evidence="12">The sequence shown here is derived from an EMBL/GenBank/DDBJ whole genome shotgun (WGS) entry which is preliminary data.</text>
</comment>
<comment type="function">
    <text evidence="9">Probable phosphatase which plays a redundant role with gsp-4 in spermatogenesis by regulating sister chromatid segregation during meiosis. In addition, involved in sperm motility by controlling the dynamic disassembly of major sperm proteins (MSP) in the spermatozoan pseudopodium.</text>
</comment>
<dbReference type="GO" id="GO:0031272">
    <property type="term" value="P:regulation of pseudopodium assembly"/>
    <property type="evidence" value="ECO:0007669"/>
    <property type="project" value="UniProtKB-ARBA"/>
</dbReference>